<dbReference type="Gene3D" id="3.10.290.10">
    <property type="entry name" value="RNA-binding S4 domain"/>
    <property type="match status" value="1"/>
</dbReference>
<comment type="caution">
    <text evidence="5">The sequence shown here is derived from an EMBL/GenBank/DDBJ whole genome shotgun (WGS) entry which is preliminary data.</text>
</comment>
<dbReference type="InterPro" id="IPR002942">
    <property type="entry name" value="S4_RNA-bd"/>
</dbReference>
<accession>A0ABT4CXR0</accession>
<keyword evidence="5" id="KW-0808">Transferase</keyword>
<evidence type="ECO:0000313" key="6">
    <source>
        <dbReference type="Proteomes" id="UP001078443"/>
    </source>
</evidence>
<dbReference type="GO" id="GO:0008168">
    <property type="term" value="F:methyltransferase activity"/>
    <property type="evidence" value="ECO:0007669"/>
    <property type="project" value="UniProtKB-KW"/>
</dbReference>
<dbReference type="SUPFAM" id="SSF53335">
    <property type="entry name" value="S-adenosyl-L-methionine-dependent methyltransferases"/>
    <property type="match status" value="1"/>
</dbReference>
<dbReference type="Proteomes" id="UP001078443">
    <property type="component" value="Unassembled WGS sequence"/>
</dbReference>
<dbReference type="GO" id="GO:0032259">
    <property type="term" value="P:methylation"/>
    <property type="evidence" value="ECO:0007669"/>
    <property type="project" value="UniProtKB-KW"/>
</dbReference>
<evidence type="ECO:0000256" key="1">
    <source>
        <dbReference type="ARBA" id="ARBA00022884"/>
    </source>
</evidence>
<dbReference type="PANTHER" id="PTHR32319:SF0">
    <property type="entry name" value="BACTERIAL HEMOLYSIN-LIKE PROTEIN"/>
    <property type="match status" value="1"/>
</dbReference>
<dbReference type="RefSeq" id="WP_268040041.1">
    <property type="nucleotide sequence ID" value="NZ_JAPQER010000002.1"/>
</dbReference>
<sequence>MSSVEKKRLDMLLIEKDFFDSREKAKASIMAGEIFVDGNRVDKCGQKVPENSKIEFKGKVMPYVSRGGFKLEKAMKSFNIDLKDKVCMDIGASTGGFTDCMLQNGAKKVFAVDVGYGQFAWKLRTDPRVVCMERTNARYLTNENIGEYANFASIDVSFISLKKIIPAIVNILDDKGEISALIKPQFEAGRDKVGKKGVVKDINTHKEVILDILNFLLESDLRIKGLQYSPIKGPEGNREYLVYFTKDKSFENNFDKKTVDLVVDLSHENL</sequence>
<dbReference type="InterPro" id="IPR036986">
    <property type="entry name" value="S4_RNA-bd_sf"/>
</dbReference>
<name>A0ABT4CXR0_9CLOT</name>
<dbReference type="PIRSF" id="PIRSF005578">
    <property type="entry name" value="TlyA"/>
    <property type="match status" value="1"/>
</dbReference>
<dbReference type="PANTHER" id="PTHR32319">
    <property type="entry name" value="BACTERIAL HEMOLYSIN-LIKE PROTEIN"/>
    <property type="match status" value="1"/>
</dbReference>
<dbReference type="Pfam" id="PF01479">
    <property type="entry name" value="S4"/>
    <property type="match status" value="1"/>
</dbReference>
<keyword evidence="6" id="KW-1185">Reference proteome</keyword>
<dbReference type="NCBIfam" id="TIGR00478">
    <property type="entry name" value="tly"/>
    <property type="match status" value="1"/>
</dbReference>
<protein>
    <submittedName>
        <fullName evidence="5">TlyA family RNA methyltransferase</fullName>
    </submittedName>
</protein>
<evidence type="ECO:0000259" key="4">
    <source>
        <dbReference type="SMART" id="SM00363"/>
    </source>
</evidence>
<organism evidence="5 6">
    <name type="scientific">Clostridium aestuarii</name>
    <dbReference type="NCBI Taxonomy" id="338193"/>
    <lineage>
        <taxon>Bacteria</taxon>
        <taxon>Bacillati</taxon>
        <taxon>Bacillota</taxon>
        <taxon>Clostridia</taxon>
        <taxon>Eubacteriales</taxon>
        <taxon>Clostridiaceae</taxon>
        <taxon>Clostridium</taxon>
    </lineage>
</organism>
<dbReference type="InterPro" id="IPR004538">
    <property type="entry name" value="Hemolysin_A/TlyA"/>
</dbReference>
<evidence type="ECO:0000256" key="3">
    <source>
        <dbReference type="PROSITE-ProRule" id="PRU00182"/>
    </source>
</evidence>
<dbReference type="SMART" id="SM00363">
    <property type="entry name" value="S4"/>
    <property type="match status" value="1"/>
</dbReference>
<dbReference type="Pfam" id="PF01728">
    <property type="entry name" value="FtsJ"/>
    <property type="match status" value="1"/>
</dbReference>
<dbReference type="InterPro" id="IPR047048">
    <property type="entry name" value="TlyA"/>
</dbReference>
<keyword evidence="5" id="KW-0489">Methyltransferase</keyword>
<dbReference type="SUPFAM" id="SSF55174">
    <property type="entry name" value="Alpha-L RNA-binding motif"/>
    <property type="match status" value="1"/>
</dbReference>
<dbReference type="CDD" id="cd00165">
    <property type="entry name" value="S4"/>
    <property type="match status" value="1"/>
</dbReference>
<dbReference type="InterPro" id="IPR002877">
    <property type="entry name" value="RNA_MeTrfase_FtsJ_dom"/>
</dbReference>
<dbReference type="InterPro" id="IPR029063">
    <property type="entry name" value="SAM-dependent_MTases_sf"/>
</dbReference>
<evidence type="ECO:0000313" key="5">
    <source>
        <dbReference type="EMBL" id="MCY6483765.1"/>
    </source>
</evidence>
<evidence type="ECO:0000256" key="2">
    <source>
        <dbReference type="ARBA" id="ARBA00029460"/>
    </source>
</evidence>
<reference evidence="5" key="1">
    <citation type="submission" date="2022-12" db="EMBL/GenBank/DDBJ databases">
        <authorList>
            <person name="Wang J."/>
        </authorList>
    </citation>
    <scope>NUCLEOTIDE SEQUENCE</scope>
    <source>
        <strain evidence="5">HY-45-18</strain>
    </source>
</reference>
<feature type="domain" description="RNA-binding S4" evidence="4">
    <location>
        <begin position="7"/>
        <end position="72"/>
    </location>
</feature>
<proteinExistence type="inferred from homology"/>
<dbReference type="PROSITE" id="PS50889">
    <property type="entry name" value="S4"/>
    <property type="match status" value="1"/>
</dbReference>
<gene>
    <name evidence="5" type="ORF">OW763_05300</name>
</gene>
<keyword evidence="1 3" id="KW-0694">RNA-binding</keyword>
<dbReference type="EMBL" id="JAPQER010000002">
    <property type="protein sequence ID" value="MCY6483765.1"/>
    <property type="molecule type" value="Genomic_DNA"/>
</dbReference>
<dbReference type="Gene3D" id="3.40.50.150">
    <property type="entry name" value="Vaccinia Virus protein VP39"/>
    <property type="match status" value="1"/>
</dbReference>
<comment type="similarity">
    <text evidence="2">Belongs to the TlyA family.</text>
</comment>